<name>A0A0B6YVC8_9EUPU</name>
<feature type="region of interest" description="Disordered" evidence="1">
    <location>
        <begin position="1"/>
        <end position="65"/>
    </location>
</feature>
<proteinExistence type="predicted"/>
<reference evidence="2" key="1">
    <citation type="submission" date="2014-12" db="EMBL/GenBank/DDBJ databases">
        <title>Insight into the proteome of Arion vulgaris.</title>
        <authorList>
            <person name="Aradska J."/>
            <person name="Bulat T."/>
            <person name="Smidak R."/>
            <person name="Sarate P."/>
            <person name="Gangsoo J."/>
            <person name="Sialana F."/>
            <person name="Bilban M."/>
            <person name="Lubec G."/>
        </authorList>
    </citation>
    <scope>NUCLEOTIDE SEQUENCE</scope>
    <source>
        <tissue evidence="2">Skin</tissue>
    </source>
</reference>
<evidence type="ECO:0000256" key="1">
    <source>
        <dbReference type="SAM" id="MobiDB-lite"/>
    </source>
</evidence>
<dbReference type="AlphaFoldDB" id="A0A0B6YVC8"/>
<gene>
    <name evidence="2" type="primary">ORF36220</name>
</gene>
<feature type="compositionally biased region" description="Low complexity" evidence="1">
    <location>
        <begin position="1"/>
        <end position="12"/>
    </location>
</feature>
<accession>A0A0B6YVC8</accession>
<evidence type="ECO:0000313" key="2">
    <source>
        <dbReference type="EMBL" id="CEK59405.1"/>
    </source>
</evidence>
<feature type="compositionally biased region" description="Polar residues" evidence="1">
    <location>
        <begin position="20"/>
        <end position="31"/>
    </location>
</feature>
<protein>
    <submittedName>
        <fullName evidence="2">Uncharacterized protein</fullName>
    </submittedName>
</protein>
<feature type="non-terminal residue" evidence="2">
    <location>
        <position position="65"/>
    </location>
</feature>
<feature type="compositionally biased region" description="Polar residues" evidence="1">
    <location>
        <begin position="46"/>
        <end position="56"/>
    </location>
</feature>
<sequence length="65" mass="7033">MSSSSPPRSNISYGKRDPLSSKSTPSASANIPSERFPSNEGKRSKTTSGRKQSHSPPRQMVARSK</sequence>
<organism evidence="2">
    <name type="scientific">Arion vulgaris</name>
    <dbReference type="NCBI Taxonomy" id="1028688"/>
    <lineage>
        <taxon>Eukaryota</taxon>
        <taxon>Metazoa</taxon>
        <taxon>Spiralia</taxon>
        <taxon>Lophotrochozoa</taxon>
        <taxon>Mollusca</taxon>
        <taxon>Gastropoda</taxon>
        <taxon>Heterobranchia</taxon>
        <taxon>Euthyneura</taxon>
        <taxon>Panpulmonata</taxon>
        <taxon>Eupulmonata</taxon>
        <taxon>Stylommatophora</taxon>
        <taxon>Helicina</taxon>
        <taxon>Arionoidea</taxon>
        <taxon>Arionidae</taxon>
        <taxon>Arion</taxon>
    </lineage>
</organism>
<dbReference type="EMBL" id="HACG01012540">
    <property type="protein sequence ID" value="CEK59405.1"/>
    <property type="molecule type" value="Transcribed_RNA"/>
</dbReference>